<proteinExistence type="predicted"/>
<evidence type="ECO:0000313" key="3">
    <source>
        <dbReference type="EMBL" id="VFK75401.1"/>
    </source>
</evidence>
<dbReference type="EMBL" id="CAADFQ010000021">
    <property type="protein sequence ID" value="VFK31226.1"/>
    <property type="molecule type" value="Genomic_DNA"/>
</dbReference>
<evidence type="ECO:0000313" key="1">
    <source>
        <dbReference type="EMBL" id="VFK26965.1"/>
    </source>
</evidence>
<protein>
    <submittedName>
        <fullName evidence="1">Uncharacterized protein</fullName>
    </submittedName>
</protein>
<dbReference type="AlphaFoldDB" id="A0A450XCF0"/>
<accession>A0A450XCF0</accession>
<organism evidence="1">
    <name type="scientific">Candidatus Kentrum sp. MB</name>
    <dbReference type="NCBI Taxonomy" id="2138164"/>
    <lineage>
        <taxon>Bacteria</taxon>
        <taxon>Pseudomonadati</taxon>
        <taxon>Pseudomonadota</taxon>
        <taxon>Gammaproteobacteria</taxon>
        <taxon>Candidatus Kentrum</taxon>
    </lineage>
</organism>
<sequence>MGYRGPLLHDQCHVGVGRDKFLIVLSKIFWIGTIYIDNTQRADEGRLISRTIAHSSQSSNTIFQWAHSTVFIKSWITVSVRGKTNCNLSIKMWKLRRKWKDALFEKGVIGRRIQKKS</sequence>
<gene>
    <name evidence="1" type="ORF">BECKMB1821G_GA0114241_102435</name>
    <name evidence="3" type="ORF">BECKMB1821H_GA0114242_102135</name>
    <name evidence="2" type="ORF">BECKMB1821I_GA0114274_102134</name>
</gene>
<dbReference type="EMBL" id="CAADFO010000024">
    <property type="protein sequence ID" value="VFK26965.1"/>
    <property type="molecule type" value="Genomic_DNA"/>
</dbReference>
<evidence type="ECO:0000313" key="2">
    <source>
        <dbReference type="EMBL" id="VFK31226.1"/>
    </source>
</evidence>
<dbReference type="EMBL" id="CAADGH010000021">
    <property type="protein sequence ID" value="VFK75401.1"/>
    <property type="molecule type" value="Genomic_DNA"/>
</dbReference>
<name>A0A450XCF0_9GAMM</name>
<reference evidence="1" key="1">
    <citation type="submission" date="2019-02" db="EMBL/GenBank/DDBJ databases">
        <authorList>
            <person name="Gruber-Vodicka R. H."/>
            <person name="Seah K. B. B."/>
        </authorList>
    </citation>
    <scope>NUCLEOTIDE SEQUENCE</scope>
    <source>
        <strain evidence="1">BECK_BZ197</strain>
        <strain evidence="3">BECK_BZ198</strain>
        <strain evidence="2">BECK_BZ199</strain>
    </source>
</reference>